<dbReference type="Proteomes" id="UP000030528">
    <property type="component" value="Unassembled WGS sequence"/>
</dbReference>
<comment type="caution">
    <text evidence="5">The sequence shown here is derived from an EMBL/GenBank/DDBJ whole genome shotgun (WGS) entry which is preliminary data.</text>
</comment>
<dbReference type="InterPro" id="IPR028082">
    <property type="entry name" value="Peripla_BP_I"/>
</dbReference>
<accession>A0A0A5I5G7</accession>
<dbReference type="SMART" id="SM00354">
    <property type="entry name" value="HTH_LACI"/>
    <property type="match status" value="1"/>
</dbReference>
<dbReference type="SUPFAM" id="SSF47413">
    <property type="entry name" value="lambda repressor-like DNA-binding domains"/>
    <property type="match status" value="1"/>
</dbReference>
<dbReference type="SUPFAM" id="SSF53822">
    <property type="entry name" value="Periplasmic binding protein-like I"/>
    <property type="match status" value="1"/>
</dbReference>
<dbReference type="EMBL" id="AVPE01000011">
    <property type="protein sequence ID" value="KGX91062.1"/>
    <property type="molecule type" value="Genomic_DNA"/>
</dbReference>
<dbReference type="PANTHER" id="PTHR30146:SF109">
    <property type="entry name" value="HTH-TYPE TRANSCRIPTIONAL REGULATOR GALS"/>
    <property type="match status" value="1"/>
</dbReference>
<dbReference type="GO" id="GO:0003700">
    <property type="term" value="F:DNA-binding transcription factor activity"/>
    <property type="evidence" value="ECO:0007669"/>
    <property type="project" value="TreeGrafter"/>
</dbReference>
<dbReference type="Gene3D" id="3.40.50.2300">
    <property type="match status" value="2"/>
</dbReference>
<keyword evidence="2" id="KW-0238">DNA-binding</keyword>
<dbReference type="InterPro" id="IPR001761">
    <property type="entry name" value="Peripla_BP/Lac1_sug-bd_dom"/>
</dbReference>
<organism evidence="5 6">
    <name type="scientific">Pontibacillus halophilus JSM 076056 = DSM 19796</name>
    <dbReference type="NCBI Taxonomy" id="1385510"/>
    <lineage>
        <taxon>Bacteria</taxon>
        <taxon>Bacillati</taxon>
        <taxon>Bacillota</taxon>
        <taxon>Bacilli</taxon>
        <taxon>Bacillales</taxon>
        <taxon>Bacillaceae</taxon>
        <taxon>Pontibacillus</taxon>
    </lineage>
</organism>
<dbReference type="CDD" id="cd19975">
    <property type="entry name" value="PBP1_CcpA-like"/>
    <property type="match status" value="1"/>
</dbReference>
<proteinExistence type="predicted"/>
<feature type="domain" description="HTH lacI-type" evidence="4">
    <location>
        <begin position="3"/>
        <end position="57"/>
    </location>
</feature>
<dbReference type="Gene3D" id="1.10.260.40">
    <property type="entry name" value="lambda repressor-like DNA-binding domains"/>
    <property type="match status" value="1"/>
</dbReference>
<reference evidence="5 6" key="1">
    <citation type="submission" date="2013-08" db="EMBL/GenBank/DDBJ databases">
        <authorList>
            <person name="Huang J."/>
            <person name="Wang G."/>
        </authorList>
    </citation>
    <scope>NUCLEOTIDE SEQUENCE [LARGE SCALE GENOMIC DNA]</scope>
    <source>
        <strain evidence="5 6">JSM 076056</strain>
    </source>
</reference>
<keyword evidence="3" id="KW-0804">Transcription</keyword>
<evidence type="ECO:0000313" key="5">
    <source>
        <dbReference type="EMBL" id="KGX91062.1"/>
    </source>
</evidence>
<dbReference type="InterPro" id="IPR010982">
    <property type="entry name" value="Lambda_DNA-bd_dom_sf"/>
</dbReference>
<dbReference type="GO" id="GO:0000976">
    <property type="term" value="F:transcription cis-regulatory region binding"/>
    <property type="evidence" value="ECO:0007669"/>
    <property type="project" value="TreeGrafter"/>
</dbReference>
<dbReference type="OrthoDB" id="9784962at2"/>
<dbReference type="Pfam" id="PF00532">
    <property type="entry name" value="Peripla_BP_1"/>
    <property type="match status" value="1"/>
</dbReference>
<evidence type="ECO:0000256" key="2">
    <source>
        <dbReference type="ARBA" id="ARBA00023125"/>
    </source>
</evidence>
<evidence type="ECO:0000259" key="4">
    <source>
        <dbReference type="PROSITE" id="PS50932"/>
    </source>
</evidence>
<sequence>MNPTIQDVANKANVSIATVSRVLNDLPGYSEKTKQKVLQAIEDLGYQPNAIARGLVNRKTGTIGVLFPSVSGLLSAEVLHGIEAQASEEGHSVIVCNTEADEDKTLKYIQLLSEKRVDGLVFVSEEVTDVYYKALSRMGVPVVLVSTQSFQYPLPYVKVDDRHAAYTATRHLIQAGHTQLGMISGNEKDLIAGIPRMEGFKQAIMEAGLPFQESQIEKQLSFTYEAGQEGFKTLLTRHPEMTAVFAASDEIAIGAFSAAYEMGISIPGDVSVVGYDNLKLAEMSVPPLTTIAQPFQRMGEKAVEMVLQMNRGKGAESCILPHVLIERKSVSSRN</sequence>
<protein>
    <submittedName>
        <fullName evidence="5">LacI family transcriptional regulator</fullName>
    </submittedName>
</protein>
<dbReference type="CDD" id="cd01392">
    <property type="entry name" value="HTH_LacI"/>
    <property type="match status" value="1"/>
</dbReference>
<dbReference type="Pfam" id="PF00356">
    <property type="entry name" value="LacI"/>
    <property type="match status" value="1"/>
</dbReference>
<evidence type="ECO:0000256" key="1">
    <source>
        <dbReference type="ARBA" id="ARBA00023015"/>
    </source>
</evidence>
<dbReference type="PRINTS" id="PR00036">
    <property type="entry name" value="HTHLACI"/>
</dbReference>
<keyword evidence="1" id="KW-0805">Transcription regulation</keyword>
<dbReference type="STRING" id="1385510.GCA_000425205_02666"/>
<keyword evidence="6" id="KW-1185">Reference proteome</keyword>
<evidence type="ECO:0000313" key="6">
    <source>
        <dbReference type="Proteomes" id="UP000030528"/>
    </source>
</evidence>
<dbReference type="InterPro" id="IPR000843">
    <property type="entry name" value="HTH_LacI"/>
</dbReference>
<dbReference type="eggNOG" id="COG1609">
    <property type="taxonomic scope" value="Bacteria"/>
</dbReference>
<gene>
    <name evidence="5" type="ORF">N781_04955</name>
</gene>
<evidence type="ECO:0000256" key="3">
    <source>
        <dbReference type="ARBA" id="ARBA00023163"/>
    </source>
</evidence>
<dbReference type="PANTHER" id="PTHR30146">
    <property type="entry name" value="LACI-RELATED TRANSCRIPTIONAL REPRESSOR"/>
    <property type="match status" value="1"/>
</dbReference>
<name>A0A0A5I5G7_9BACI</name>
<dbReference type="RefSeq" id="WP_026800982.1">
    <property type="nucleotide sequence ID" value="NZ_AULI01000011.1"/>
</dbReference>
<dbReference type="AlphaFoldDB" id="A0A0A5I5G7"/>
<dbReference type="PROSITE" id="PS00356">
    <property type="entry name" value="HTH_LACI_1"/>
    <property type="match status" value="1"/>
</dbReference>
<dbReference type="PROSITE" id="PS50932">
    <property type="entry name" value="HTH_LACI_2"/>
    <property type="match status" value="1"/>
</dbReference>